<dbReference type="AlphaFoldDB" id="A0A2U1JZI8"/>
<dbReference type="OrthoDB" id="9787435at2"/>
<comment type="caution">
    <text evidence="2">The sequence shown here is derived from an EMBL/GenBank/DDBJ whole genome shotgun (WGS) entry which is preliminary data.</text>
</comment>
<dbReference type="CDD" id="cd08267">
    <property type="entry name" value="MDR1"/>
    <property type="match status" value="1"/>
</dbReference>
<dbReference type="RefSeq" id="WP_116761138.1">
    <property type="nucleotide sequence ID" value="NZ_QCZH01000003.1"/>
</dbReference>
<sequence>MKAIVYTQYGIPEVLQLKEVAKPIPKQNEILIRVRATAVNSGDVRLRKADPFAVRFFFGLMNPKTPILGSVFSGEIEQVGSSVTLFKVGDPIFGHTDMSFGTYANYKCFPENGSIALKPINITHQEAAVIPFGGVAALHFLKKASLQQGQKVLIFGASGSVGTAAVQLAKHFGAIVTGVCSTANIDLVQSLGADKVIDYTKEDFTKNGETYDVIFDTVNKIVISNSVKSLTINGKLILSAAGISEIFQGVWVSMTNSKKIKVLTGVISHTAEDIHFLKELIEVGQLKPVIDRTYSLEQIEEAHTYVEKGHKKGNVSITLQSL</sequence>
<evidence type="ECO:0000313" key="2">
    <source>
        <dbReference type="EMBL" id="PWA10552.1"/>
    </source>
</evidence>
<dbReference type="Gene3D" id="3.90.180.10">
    <property type="entry name" value="Medium-chain alcohol dehydrogenases, catalytic domain"/>
    <property type="match status" value="1"/>
</dbReference>
<dbReference type="EMBL" id="QCZH01000003">
    <property type="protein sequence ID" value="PWA10552.1"/>
    <property type="molecule type" value="Genomic_DNA"/>
</dbReference>
<accession>A0A2U1JZI8</accession>
<dbReference type="PANTHER" id="PTHR44013">
    <property type="entry name" value="ZINC-TYPE ALCOHOL DEHYDROGENASE-LIKE PROTEIN C16A3.02C"/>
    <property type="match status" value="1"/>
</dbReference>
<dbReference type="InterPro" id="IPR013154">
    <property type="entry name" value="ADH-like_N"/>
</dbReference>
<gene>
    <name evidence="2" type="ORF">DB891_04820</name>
</gene>
<dbReference type="InterPro" id="IPR036291">
    <property type="entry name" value="NAD(P)-bd_dom_sf"/>
</dbReference>
<dbReference type="SUPFAM" id="SSF51735">
    <property type="entry name" value="NAD(P)-binding Rossmann-fold domains"/>
    <property type="match status" value="1"/>
</dbReference>
<dbReference type="PANTHER" id="PTHR44013:SF1">
    <property type="entry name" value="ZINC-TYPE ALCOHOL DEHYDROGENASE-LIKE PROTEIN C16A3.02C"/>
    <property type="match status" value="1"/>
</dbReference>
<dbReference type="Pfam" id="PF13602">
    <property type="entry name" value="ADH_zinc_N_2"/>
    <property type="match status" value="1"/>
</dbReference>
<dbReference type="Pfam" id="PF08240">
    <property type="entry name" value="ADH_N"/>
    <property type="match status" value="1"/>
</dbReference>
<name>A0A2U1JZI8_9FLAO</name>
<dbReference type="Proteomes" id="UP000245618">
    <property type="component" value="Unassembled WGS sequence"/>
</dbReference>
<feature type="domain" description="Enoyl reductase (ER)" evidence="1">
    <location>
        <begin position="10"/>
        <end position="317"/>
    </location>
</feature>
<organism evidence="2 3">
    <name type="scientific">Flavobacterium laiguense</name>
    <dbReference type="NCBI Taxonomy" id="2169409"/>
    <lineage>
        <taxon>Bacteria</taxon>
        <taxon>Pseudomonadati</taxon>
        <taxon>Bacteroidota</taxon>
        <taxon>Flavobacteriia</taxon>
        <taxon>Flavobacteriales</taxon>
        <taxon>Flavobacteriaceae</taxon>
        <taxon>Flavobacterium</taxon>
    </lineage>
</organism>
<dbReference type="InterPro" id="IPR020843">
    <property type="entry name" value="ER"/>
</dbReference>
<dbReference type="InterPro" id="IPR011032">
    <property type="entry name" value="GroES-like_sf"/>
</dbReference>
<dbReference type="Gene3D" id="3.40.50.720">
    <property type="entry name" value="NAD(P)-binding Rossmann-like Domain"/>
    <property type="match status" value="1"/>
</dbReference>
<evidence type="ECO:0000259" key="1">
    <source>
        <dbReference type="SMART" id="SM00829"/>
    </source>
</evidence>
<dbReference type="GO" id="GO:0016491">
    <property type="term" value="F:oxidoreductase activity"/>
    <property type="evidence" value="ECO:0007669"/>
    <property type="project" value="InterPro"/>
</dbReference>
<dbReference type="SMART" id="SM00829">
    <property type="entry name" value="PKS_ER"/>
    <property type="match status" value="1"/>
</dbReference>
<dbReference type="InterPro" id="IPR052733">
    <property type="entry name" value="Chloroplast_QOR"/>
</dbReference>
<keyword evidence="3" id="KW-1185">Reference proteome</keyword>
<reference evidence="2 3" key="1">
    <citation type="submission" date="2018-04" db="EMBL/GenBank/DDBJ databases">
        <title>Flavobacterium sp. nov., isolated from glacier ice.</title>
        <authorList>
            <person name="Liu Q."/>
            <person name="Xin Y.-H."/>
        </authorList>
    </citation>
    <scope>NUCLEOTIDE SEQUENCE [LARGE SCALE GENOMIC DNA]</scope>
    <source>
        <strain evidence="2 3">LB2P30</strain>
    </source>
</reference>
<protein>
    <submittedName>
        <fullName evidence="2">NAD(P)-dependent alcohol dehydrogenase</fullName>
    </submittedName>
</protein>
<proteinExistence type="predicted"/>
<dbReference type="SUPFAM" id="SSF50129">
    <property type="entry name" value="GroES-like"/>
    <property type="match status" value="1"/>
</dbReference>
<evidence type="ECO:0000313" key="3">
    <source>
        <dbReference type="Proteomes" id="UP000245618"/>
    </source>
</evidence>